<gene>
    <name evidence="3" type="ORF">AGERDE_LOCUS10888</name>
</gene>
<comment type="caution">
    <text evidence="3">The sequence shown here is derived from an EMBL/GenBank/DDBJ whole genome shotgun (WGS) entry which is preliminary data.</text>
</comment>
<organism evidence="3 4">
    <name type="scientific">Ambispora gerdemannii</name>
    <dbReference type="NCBI Taxonomy" id="144530"/>
    <lineage>
        <taxon>Eukaryota</taxon>
        <taxon>Fungi</taxon>
        <taxon>Fungi incertae sedis</taxon>
        <taxon>Mucoromycota</taxon>
        <taxon>Glomeromycotina</taxon>
        <taxon>Glomeromycetes</taxon>
        <taxon>Archaeosporales</taxon>
        <taxon>Ambisporaceae</taxon>
        <taxon>Ambispora</taxon>
    </lineage>
</organism>
<keyword evidence="1" id="KW-0479">Metal-binding</keyword>
<evidence type="ECO:0000313" key="3">
    <source>
        <dbReference type="EMBL" id="CAG8639004.1"/>
    </source>
</evidence>
<dbReference type="EMBL" id="CAJVPL010003821">
    <property type="protein sequence ID" value="CAG8639004.1"/>
    <property type="molecule type" value="Genomic_DNA"/>
</dbReference>
<feature type="domain" description="RING-type" evidence="2">
    <location>
        <begin position="41"/>
        <end position="84"/>
    </location>
</feature>
<dbReference type="PANTHER" id="PTHR33266:SF1">
    <property type="entry name" value="F-BOX DOMAIN-CONTAINING PROTEIN"/>
    <property type="match status" value="1"/>
</dbReference>
<reference evidence="3" key="1">
    <citation type="submission" date="2021-06" db="EMBL/GenBank/DDBJ databases">
        <authorList>
            <person name="Kallberg Y."/>
            <person name="Tangrot J."/>
            <person name="Rosling A."/>
        </authorList>
    </citation>
    <scope>NUCLEOTIDE SEQUENCE</scope>
    <source>
        <strain evidence="3">MT106</strain>
    </source>
</reference>
<dbReference type="AlphaFoldDB" id="A0A9N9GW83"/>
<dbReference type="InterPro" id="IPR001841">
    <property type="entry name" value="Znf_RING"/>
</dbReference>
<protein>
    <submittedName>
        <fullName evidence="3">7319_t:CDS:1</fullName>
    </submittedName>
</protein>
<evidence type="ECO:0000313" key="4">
    <source>
        <dbReference type="Proteomes" id="UP000789831"/>
    </source>
</evidence>
<dbReference type="Gene3D" id="3.30.40.10">
    <property type="entry name" value="Zinc/RING finger domain, C3HC4 (zinc finger)"/>
    <property type="match status" value="1"/>
</dbReference>
<sequence>MITNSVSQNISYLKTLVLNILKNGLPDVIAKDIEVSELDPCSKCNEELFLYKIKKAFIILTCGHIFHCNCLEHYVKNLSQCSKCAIKIELISNTSSTTVPIEISSQMIFDQSQDTIISEAITLRPEFLDLTQEELQDKLGLGPAKRIVKLINKIKGEGQGQKKEADITLTTNDKILQYYQRYNNEHSEASDKVSFMNFISQYVPEHTEDSYEDVVKAFQESQGQEKADTDSNKLIKFTKEEEEVVRKAFVRNFRDPSDLSKRFMFFINKCLREYETTKDYYAPYTTLIQASGTGKSKLLMNFAENIMTVYCCLRDSKSSGYPSRSRITKTLLDKFDNERKAIVTYLAYICACFQKLQKFNGSCKEWIDEHTNSNSQEDFWNDIERRMANIMPDLMKNTTDQMMAKGVNKYLDGQKIITRGGSVKCLFAFDEARALVNQKVDGETLFYCVRRALKLLPKDIGIFAIFTDTHSYISNFSPVHYLDPSKRVAEEGSKLFEPFYLLDTVNMNTDFKQVPTLEESEIPQHFFRYGRPLWGALLSPSSEAEGFKPERVIELAMDKLIAIFGPRLCIDIVPQSRYASHLIAGYMHLCLNISKDRECVITSMPTEPVLAEASARIMNDPNVHFTELINQLSSAHKKGVVEAGYHGELTARLLLLKAWDNCIQKKHLVSRNAGNDYSRFVTINEFLKSLLADNVYKKIEDHLKMQVKFTGTKFGEAYIKFTHFINVTYTPKRKNLGDALIRGVAFSCKRNQRGVDIIIPIYMGTLHEKLDEDRISYILIQVKNWSTDNKGDDYPLSATAKLSPAYIDIEKVPHMPFLSLYLQLGAITEFVDVPTEFIQTRQVTSCKRKIEDVLEEYQAGDIETRGEFIKKIRIDNNKDISNAEITAFREHFQTPLALFGLSPNVYSCLEQLTPVPATSPSTITNDLASNFKQLLTAWVDPTLGEHPEEMKIIKRMEPLVYQMEE</sequence>
<dbReference type="InterPro" id="IPR013083">
    <property type="entry name" value="Znf_RING/FYVE/PHD"/>
</dbReference>
<keyword evidence="1" id="KW-0862">Zinc</keyword>
<dbReference type="SUPFAM" id="SSF57850">
    <property type="entry name" value="RING/U-box"/>
    <property type="match status" value="1"/>
</dbReference>
<keyword evidence="1" id="KW-0863">Zinc-finger</keyword>
<dbReference type="PANTHER" id="PTHR33266">
    <property type="entry name" value="CHROMOSOME 15, WHOLE GENOME SHOTGUN SEQUENCE"/>
    <property type="match status" value="1"/>
</dbReference>
<dbReference type="OrthoDB" id="2432692at2759"/>
<name>A0A9N9GW83_9GLOM</name>
<proteinExistence type="predicted"/>
<dbReference type="PROSITE" id="PS50089">
    <property type="entry name" value="ZF_RING_2"/>
    <property type="match status" value="1"/>
</dbReference>
<evidence type="ECO:0000256" key="1">
    <source>
        <dbReference type="PROSITE-ProRule" id="PRU00175"/>
    </source>
</evidence>
<dbReference type="Proteomes" id="UP000789831">
    <property type="component" value="Unassembled WGS sequence"/>
</dbReference>
<dbReference type="GO" id="GO:0008270">
    <property type="term" value="F:zinc ion binding"/>
    <property type="evidence" value="ECO:0007669"/>
    <property type="project" value="UniProtKB-KW"/>
</dbReference>
<accession>A0A9N9GW83</accession>
<evidence type="ECO:0000259" key="2">
    <source>
        <dbReference type="PROSITE" id="PS50089"/>
    </source>
</evidence>
<keyword evidence="4" id="KW-1185">Reference proteome</keyword>